<dbReference type="EMBL" id="JAAMPC010000005">
    <property type="protein sequence ID" value="KAG2313416.1"/>
    <property type="molecule type" value="Genomic_DNA"/>
</dbReference>
<organism evidence="1 2">
    <name type="scientific">Brassica carinata</name>
    <name type="common">Ethiopian mustard</name>
    <name type="synonym">Abyssinian cabbage</name>
    <dbReference type="NCBI Taxonomy" id="52824"/>
    <lineage>
        <taxon>Eukaryota</taxon>
        <taxon>Viridiplantae</taxon>
        <taxon>Streptophyta</taxon>
        <taxon>Embryophyta</taxon>
        <taxon>Tracheophyta</taxon>
        <taxon>Spermatophyta</taxon>
        <taxon>Magnoliopsida</taxon>
        <taxon>eudicotyledons</taxon>
        <taxon>Gunneridae</taxon>
        <taxon>Pentapetalae</taxon>
        <taxon>rosids</taxon>
        <taxon>malvids</taxon>
        <taxon>Brassicales</taxon>
        <taxon>Brassicaceae</taxon>
        <taxon>Brassiceae</taxon>
        <taxon>Brassica</taxon>
    </lineage>
</organism>
<accession>A0A8X7VLF9</accession>
<name>A0A8X7VLF9_BRACI</name>
<sequence>MAQISFEGLRELHDCANYLLDHSSLRMLDICNVSKDVLTLRGNESSDVSEKIAAYDRYKNKLKEALKCLKNMKGQVLKDMKRTSLVNISTLFHFLCNLYILENLTTSISLLILF</sequence>
<proteinExistence type="predicted"/>
<dbReference type="AlphaFoldDB" id="A0A8X7VLF9"/>
<protein>
    <submittedName>
        <fullName evidence="1">Uncharacterized protein</fullName>
    </submittedName>
</protein>
<evidence type="ECO:0000313" key="1">
    <source>
        <dbReference type="EMBL" id="KAG2313416.1"/>
    </source>
</evidence>
<gene>
    <name evidence="1" type="ORF">Bca52824_024973</name>
</gene>
<dbReference type="Proteomes" id="UP000886595">
    <property type="component" value="Unassembled WGS sequence"/>
</dbReference>
<keyword evidence="2" id="KW-1185">Reference proteome</keyword>
<comment type="caution">
    <text evidence="1">The sequence shown here is derived from an EMBL/GenBank/DDBJ whole genome shotgun (WGS) entry which is preliminary data.</text>
</comment>
<dbReference type="OrthoDB" id="1678530at2759"/>
<evidence type="ECO:0000313" key="2">
    <source>
        <dbReference type="Proteomes" id="UP000886595"/>
    </source>
</evidence>
<reference evidence="1 2" key="1">
    <citation type="submission" date="2020-02" db="EMBL/GenBank/DDBJ databases">
        <authorList>
            <person name="Ma Q."/>
            <person name="Huang Y."/>
            <person name="Song X."/>
            <person name="Pei D."/>
        </authorList>
    </citation>
    <scope>NUCLEOTIDE SEQUENCE [LARGE SCALE GENOMIC DNA]</scope>
    <source>
        <strain evidence="1">Sxm20200214</strain>
        <tissue evidence="1">Leaf</tissue>
    </source>
</reference>